<feature type="compositionally biased region" description="Gly residues" evidence="5">
    <location>
        <begin position="957"/>
        <end position="972"/>
    </location>
</feature>
<sequence>MAAANKFWGGESSSSSDSDSSDSDDEQLAPAASAPARGKMRWAEESSSEEEVEKKRTVRSHTDKRYDQLIERIKQMSNHLKIDDFASLISDYEAIVKMLDKLKTIVEQDGGPPAQFVKAICQLEEYTDKTHTDLQEKKQNKGEKLTESKQKAFNTLRAKVRKGNRAFQDQIERFKENPQDFESEDDEFDKDDSDSDSDAGPAAKSSSSSGGSSSSSSDSDSDSDSDSSGSDSDSDSDSKSDASSKSDDSSDAGGDAEAALEKKMLRWVITPEMETKRKKDKDDKAAASKPGKNKDDDKKKKRLGKRGSLRGGGGPEEDVQKSSKDDLTAEEIMKKVLEIAHSRGKRGFDRNVYLNFDKLRGWLTHAEKHGPLEQLYIYSEMVAADFDNTGGTLDHMKLERWNAAIDKIQIMLPLLVEGHKLQEAGGADDKPETEEDALWSLKTLQERFVASAEKLDKELYKALQFTVDVYGDEYQQILANSSKFMVLLKRMLKFFEDLTDTKQVGPLCVVASRLIEHLYYKPDPLNAAVYDAIQHSLPEEERADWAWPEDSRPLMAKLCHHVFARAQLKDEAFALDQAKLQTRACLCQAFHLALHDHFQEARDLLHLGNLAEKSAEHDVHTAILYNRTLAQMGLCAFRLGKIQDAHNCLMDVCMHNKARELLAQGLVFSKNIEKTQEQERAERERQLPYHMHINLEVLESAHHICAMLLEIPNLAMESIVPTNKRIISRVLRRALESQEKQVFAGPPENAKEAVVSAARALQKGDWSIACSMLEDLKLWEHIDLGHPQNGPKIKDMIKEKIKIEALRTYLFSYASIYDAFHIDQLVGMFGLDSKIVHSVVSKMMIKEEITAFWDESSKYVLVQHVEPSPLQRLSLLLADRAALCVQHNEQLVDQKTHCGYGLNGRSMDQGLQGVGGKGGKGARPLDKGKGGKAGSKGKSTLARPAQMRGWENARAGGLRGGAQRGWTTSGGR</sequence>
<evidence type="ECO:0000313" key="7">
    <source>
        <dbReference type="EMBL" id="CAK0813148.1"/>
    </source>
</evidence>
<keyword evidence="2 4" id="KW-0396">Initiation factor</keyword>
<reference evidence="7" key="1">
    <citation type="submission" date="2023-10" db="EMBL/GenBank/DDBJ databases">
        <authorList>
            <person name="Chen Y."/>
            <person name="Shah S."/>
            <person name="Dougan E. K."/>
            <person name="Thang M."/>
            <person name="Chan C."/>
        </authorList>
    </citation>
    <scope>NUCLEOTIDE SEQUENCE [LARGE SCALE GENOMIC DNA]</scope>
</reference>
<comment type="function">
    <text evidence="4">Component of the eukaryotic translation initiation factor 3 (eIF-3) complex, which is involved in protein synthesis of a specialized repertoire of mRNAs and, together with other initiation factors, stimulates binding of mRNA and methionyl-tRNAi to the 40S ribosome. The eIF-3 complex specifically targets and initiates translation of a subset of mRNAs involved in cell proliferation.</text>
</comment>
<feature type="compositionally biased region" description="Basic and acidic residues" evidence="5">
    <location>
        <begin position="128"/>
        <end position="150"/>
    </location>
</feature>
<dbReference type="PANTHER" id="PTHR13937">
    <property type="entry name" value="EUKARYOTIC TRANSLATION INITATION FACTOR 3, SUBUNIT 8 EIF3S8 -RELATED"/>
    <property type="match status" value="1"/>
</dbReference>
<feature type="region of interest" description="Disordered" evidence="5">
    <location>
        <begin position="911"/>
        <end position="972"/>
    </location>
</feature>
<dbReference type="InterPro" id="IPR027516">
    <property type="entry name" value="EIF3C"/>
</dbReference>
<comment type="caution">
    <text evidence="7">The sequence shown here is derived from an EMBL/GenBank/DDBJ whole genome shotgun (WGS) entry which is preliminary data.</text>
</comment>
<dbReference type="InterPro" id="IPR000717">
    <property type="entry name" value="PCI_dom"/>
</dbReference>
<feature type="region of interest" description="Disordered" evidence="5">
    <location>
        <begin position="1"/>
        <end position="65"/>
    </location>
</feature>
<evidence type="ECO:0000256" key="4">
    <source>
        <dbReference type="HAMAP-Rule" id="MF_03002"/>
    </source>
</evidence>
<evidence type="ECO:0000313" key="8">
    <source>
        <dbReference type="Proteomes" id="UP001189429"/>
    </source>
</evidence>
<feature type="compositionally biased region" description="Basic and acidic residues" evidence="5">
    <location>
        <begin position="236"/>
        <end position="248"/>
    </location>
</feature>
<feature type="compositionally biased region" description="Basic and acidic residues" evidence="5">
    <location>
        <begin position="52"/>
        <end position="65"/>
    </location>
</feature>
<feature type="compositionally biased region" description="Basic and acidic residues" evidence="5">
    <location>
        <begin position="273"/>
        <end position="298"/>
    </location>
</feature>
<evidence type="ECO:0000256" key="3">
    <source>
        <dbReference type="ARBA" id="ARBA00022917"/>
    </source>
</evidence>
<protein>
    <recommendedName>
        <fullName evidence="4">Eukaryotic translation initiation factor 3 subunit C</fullName>
        <shortName evidence="4">eIF3c</shortName>
    </recommendedName>
    <alternativeName>
        <fullName evidence="4">Eukaryotic translation initiation factor 3 subunit 8</fullName>
    </alternativeName>
</protein>
<dbReference type="EMBL" id="CAUYUJ010005306">
    <property type="protein sequence ID" value="CAK0813148.1"/>
    <property type="molecule type" value="Genomic_DNA"/>
</dbReference>
<evidence type="ECO:0000256" key="5">
    <source>
        <dbReference type="SAM" id="MobiDB-lite"/>
    </source>
</evidence>
<evidence type="ECO:0000256" key="2">
    <source>
        <dbReference type="ARBA" id="ARBA00022540"/>
    </source>
</evidence>
<keyword evidence="8" id="KW-1185">Reference proteome</keyword>
<dbReference type="SMART" id="SM00088">
    <property type="entry name" value="PINT"/>
    <property type="match status" value="1"/>
</dbReference>
<dbReference type="InterPro" id="IPR008905">
    <property type="entry name" value="EIF3C_N_dom"/>
</dbReference>
<evidence type="ECO:0000256" key="1">
    <source>
        <dbReference type="ARBA" id="ARBA00022490"/>
    </source>
</evidence>
<evidence type="ECO:0000259" key="6">
    <source>
        <dbReference type="PROSITE" id="PS50250"/>
    </source>
</evidence>
<proteinExistence type="inferred from homology"/>
<comment type="subcellular location">
    <subcellularLocation>
        <location evidence="4">Cytoplasm</location>
    </subcellularLocation>
</comment>
<dbReference type="Pfam" id="PF05470">
    <property type="entry name" value="eIF-3c_N"/>
    <property type="match status" value="1"/>
</dbReference>
<gene>
    <name evidence="7" type="ORF">PCOR1329_LOCUS17165</name>
</gene>
<name>A0ABN9R6N6_9DINO</name>
<comment type="similarity">
    <text evidence="4">Belongs to the eIF-3 subunit C family.</text>
</comment>
<comment type="subunit">
    <text evidence="4">Component of the eukaryotic translation initiation factor 3 (eIF-3) complex.</text>
</comment>
<accession>A0ABN9R6N6</accession>
<keyword evidence="1 4" id="KW-0963">Cytoplasm</keyword>
<dbReference type="HAMAP" id="MF_03002">
    <property type="entry name" value="eIF3c"/>
    <property type="match status" value="1"/>
</dbReference>
<dbReference type="InterPro" id="IPR036390">
    <property type="entry name" value="WH_DNA-bd_sf"/>
</dbReference>
<keyword evidence="3 4" id="KW-0648">Protein biosynthesis</keyword>
<feature type="region of interest" description="Disordered" evidence="5">
    <location>
        <begin position="128"/>
        <end position="326"/>
    </location>
</feature>
<dbReference type="SUPFAM" id="SSF46785">
    <property type="entry name" value="Winged helix' DNA-binding domain"/>
    <property type="match status" value="1"/>
</dbReference>
<feature type="domain" description="PCI" evidence="6">
    <location>
        <begin position="689"/>
        <end position="867"/>
    </location>
</feature>
<dbReference type="Pfam" id="PF01399">
    <property type="entry name" value="PCI"/>
    <property type="match status" value="1"/>
</dbReference>
<dbReference type="PROSITE" id="PS50250">
    <property type="entry name" value="PCI"/>
    <property type="match status" value="1"/>
</dbReference>
<feature type="compositionally biased region" description="Acidic residues" evidence="5">
    <location>
        <begin position="179"/>
        <end position="197"/>
    </location>
</feature>
<dbReference type="PANTHER" id="PTHR13937:SF0">
    <property type="entry name" value="EUKARYOTIC TRANSLATION INITIATION FACTOR 3 SUBUNIT C-RELATED"/>
    <property type="match status" value="1"/>
</dbReference>
<feature type="compositionally biased region" description="Basic residues" evidence="5">
    <location>
        <begin position="299"/>
        <end position="308"/>
    </location>
</feature>
<feature type="compositionally biased region" description="Gly residues" evidence="5">
    <location>
        <begin position="912"/>
        <end position="921"/>
    </location>
</feature>
<dbReference type="Proteomes" id="UP001189429">
    <property type="component" value="Unassembled WGS sequence"/>
</dbReference>
<organism evidence="7 8">
    <name type="scientific">Prorocentrum cordatum</name>
    <dbReference type="NCBI Taxonomy" id="2364126"/>
    <lineage>
        <taxon>Eukaryota</taxon>
        <taxon>Sar</taxon>
        <taxon>Alveolata</taxon>
        <taxon>Dinophyceae</taxon>
        <taxon>Prorocentrales</taxon>
        <taxon>Prorocentraceae</taxon>
        <taxon>Prorocentrum</taxon>
    </lineage>
</organism>
<feature type="compositionally biased region" description="Low complexity" evidence="5">
    <location>
        <begin position="198"/>
        <end position="218"/>
    </location>
</feature>